<name>A0A645EXC4_9ZZZZ</name>
<organism evidence="1">
    <name type="scientific">bioreactor metagenome</name>
    <dbReference type="NCBI Taxonomy" id="1076179"/>
    <lineage>
        <taxon>unclassified sequences</taxon>
        <taxon>metagenomes</taxon>
        <taxon>ecological metagenomes</taxon>
    </lineage>
</organism>
<reference evidence="1" key="1">
    <citation type="submission" date="2019-08" db="EMBL/GenBank/DDBJ databases">
        <authorList>
            <person name="Kucharzyk K."/>
            <person name="Murdoch R.W."/>
            <person name="Higgins S."/>
            <person name="Loffler F."/>
        </authorList>
    </citation>
    <scope>NUCLEOTIDE SEQUENCE</scope>
</reference>
<comment type="caution">
    <text evidence="1">The sequence shown here is derived from an EMBL/GenBank/DDBJ whole genome shotgun (WGS) entry which is preliminary data.</text>
</comment>
<proteinExistence type="predicted"/>
<gene>
    <name evidence="1" type="ORF">SDC9_153321</name>
</gene>
<accession>A0A645EXC4</accession>
<protein>
    <submittedName>
        <fullName evidence="1">Uncharacterized protein</fullName>
    </submittedName>
</protein>
<dbReference type="InterPro" id="IPR014942">
    <property type="entry name" value="AbiEii"/>
</dbReference>
<dbReference type="Pfam" id="PF08843">
    <property type="entry name" value="AbiEii"/>
    <property type="match status" value="1"/>
</dbReference>
<dbReference type="EMBL" id="VSSQ01051952">
    <property type="protein sequence ID" value="MPN06066.1"/>
    <property type="molecule type" value="Genomic_DNA"/>
</dbReference>
<evidence type="ECO:0000313" key="1">
    <source>
        <dbReference type="EMBL" id="MPN06066.1"/>
    </source>
</evidence>
<dbReference type="AlphaFoldDB" id="A0A645EXC4"/>
<sequence>MLIVETYVALLPYPNQSKLVHNYIHDFLCKVDQEDIAIKYDLKPFEITTQSIDRTFIDKVFAICDYYMDNKVDKHSRHLYDINKIYNSGDLSNNDELHKLITDVKESRKILDVCPSAKDGININDILKKIVLENAYEDDYGVITEKILFSPLEYSEAIKTIKEIINSGLFLDI</sequence>